<proteinExistence type="predicted"/>
<dbReference type="SUPFAM" id="SSF56436">
    <property type="entry name" value="C-type lectin-like"/>
    <property type="match status" value="2"/>
</dbReference>
<reference evidence="3" key="1">
    <citation type="submission" date="2023-06" db="EMBL/GenBank/DDBJ databases">
        <title>Male Hemibagrus guttatus genome.</title>
        <authorList>
            <person name="Bian C."/>
        </authorList>
    </citation>
    <scope>NUCLEOTIDE SEQUENCE</scope>
    <source>
        <strain evidence="3">Male_cb2023</strain>
        <tissue evidence="3">Muscle</tissue>
    </source>
</reference>
<dbReference type="PROSITE" id="PS50041">
    <property type="entry name" value="C_TYPE_LECTIN_2"/>
    <property type="match status" value="2"/>
</dbReference>
<name>A0AAE0UZA5_9TELE</name>
<dbReference type="InterPro" id="IPR016186">
    <property type="entry name" value="C-type_lectin-like/link_sf"/>
</dbReference>
<sequence>MLLNHVHRGFKIPSAGIVPLVQSVPHKYYLIQQGKTWSDAQAYCRATHTDLAIVESNEDMVRLQNEAQTQQFISSAWLGLWNDINSWRWSLGNEPLGSETFWNSIEPNNSGGNQACVTTDKWQWNDKKCTDKYPFVCFDENKIGTERFIYISNSTTWLEAQSYCRQYHTDLTSVKSVTENNIVKGLVSGNSWIGLFRDSWKWMDKTNFSTISWVSGQPDNALKVENCGCIIKDQAADALCSDVKPFFCCSEITEIKRTIRLKIRSSQDVKDAAVKAMILKQIYQKLKDHGTAQNSTMKWVEQQDGEVFHKKKENNIGAGNENP</sequence>
<dbReference type="PANTHER" id="PTHR45784">
    <property type="entry name" value="C-TYPE LECTIN DOMAIN FAMILY 20 MEMBER A-RELATED"/>
    <property type="match status" value="1"/>
</dbReference>
<protein>
    <recommendedName>
        <fullName evidence="2">C-type lectin domain-containing protein</fullName>
    </recommendedName>
</protein>
<keyword evidence="1" id="KW-1015">Disulfide bond</keyword>
<dbReference type="Proteomes" id="UP001274896">
    <property type="component" value="Unassembled WGS sequence"/>
</dbReference>
<evidence type="ECO:0000259" key="2">
    <source>
        <dbReference type="PROSITE" id="PS50041"/>
    </source>
</evidence>
<dbReference type="Gene3D" id="3.10.100.10">
    <property type="entry name" value="Mannose-Binding Protein A, subunit A"/>
    <property type="match status" value="2"/>
</dbReference>
<dbReference type="AlphaFoldDB" id="A0AAE0UZA5"/>
<dbReference type="SMART" id="SM00034">
    <property type="entry name" value="CLECT"/>
    <property type="match status" value="2"/>
</dbReference>
<comment type="caution">
    <text evidence="3">The sequence shown here is derived from an EMBL/GenBank/DDBJ whole genome shotgun (WGS) entry which is preliminary data.</text>
</comment>
<dbReference type="InterPro" id="IPR001304">
    <property type="entry name" value="C-type_lectin-like"/>
</dbReference>
<organism evidence="3 4">
    <name type="scientific">Hemibagrus guttatus</name>
    <dbReference type="NCBI Taxonomy" id="175788"/>
    <lineage>
        <taxon>Eukaryota</taxon>
        <taxon>Metazoa</taxon>
        <taxon>Chordata</taxon>
        <taxon>Craniata</taxon>
        <taxon>Vertebrata</taxon>
        <taxon>Euteleostomi</taxon>
        <taxon>Actinopterygii</taxon>
        <taxon>Neopterygii</taxon>
        <taxon>Teleostei</taxon>
        <taxon>Ostariophysi</taxon>
        <taxon>Siluriformes</taxon>
        <taxon>Bagridae</taxon>
        <taxon>Hemibagrus</taxon>
    </lineage>
</organism>
<dbReference type="Pfam" id="PF00059">
    <property type="entry name" value="Lectin_C"/>
    <property type="match status" value="2"/>
</dbReference>
<dbReference type="InterPro" id="IPR018378">
    <property type="entry name" value="C-type_lectin_CS"/>
</dbReference>
<evidence type="ECO:0000256" key="1">
    <source>
        <dbReference type="ARBA" id="ARBA00023157"/>
    </source>
</evidence>
<evidence type="ECO:0000313" key="4">
    <source>
        <dbReference type="Proteomes" id="UP001274896"/>
    </source>
</evidence>
<feature type="non-terminal residue" evidence="3">
    <location>
        <position position="323"/>
    </location>
</feature>
<dbReference type="EMBL" id="JAUCMX010000012">
    <property type="protein sequence ID" value="KAK3529398.1"/>
    <property type="molecule type" value="Genomic_DNA"/>
</dbReference>
<feature type="domain" description="C-type lectin" evidence="2">
    <location>
        <begin position="28"/>
        <end position="138"/>
    </location>
</feature>
<dbReference type="PANTHER" id="PTHR45784:SF3">
    <property type="entry name" value="C-TYPE LECTIN DOMAIN FAMILY 4 MEMBER K-LIKE-RELATED"/>
    <property type="match status" value="1"/>
</dbReference>
<feature type="domain" description="C-type lectin" evidence="2">
    <location>
        <begin position="143"/>
        <end position="249"/>
    </location>
</feature>
<evidence type="ECO:0000313" key="3">
    <source>
        <dbReference type="EMBL" id="KAK3529398.1"/>
    </source>
</evidence>
<accession>A0AAE0UZA5</accession>
<gene>
    <name evidence="3" type="ORF">QTP70_031145</name>
</gene>
<keyword evidence="4" id="KW-1185">Reference proteome</keyword>
<dbReference type="InterPro" id="IPR016187">
    <property type="entry name" value="CTDL_fold"/>
</dbReference>
<dbReference type="PROSITE" id="PS00615">
    <property type="entry name" value="C_TYPE_LECTIN_1"/>
    <property type="match status" value="1"/>
</dbReference>